<dbReference type="Proteomes" id="UP000280346">
    <property type="component" value="Unassembled WGS sequence"/>
</dbReference>
<comment type="caution">
    <text evidence="1">The sequence shown here is derived from an EMBL/GenBank/DDBJ whole genome shotgun (WGS) entry which is preliminary data.</text>
</comment>
<dbReference type="AlphaFoldDB" id="A0A3S0V8H2"/>
<sequence length="353" mass="37947">MDPRQPGLLAAPFSPRPVIEASYMDVLVREGLPTGTGFSLALPKGWALERTRPAVAPGPDAPIVSLARFYPGEPDALGAREDVELIVWAAFLPREIHGADWLRAWIASQGYRALESRQALSPTGIMGDTLAARRHNGGVRLHRLFTVKDGDLLFLIDGRIPQGPQTDHRAMQEIFLLAAMRFRLAEPTGQSFAEGFEWTELKGEATVRFRSSGLWTPRPAGDAPPGGAAALLDNGVGDAKLGTLVAVLGVAGDPVAELERTTLAKLANQDFVLSPERELMSEDRSEGRSVTVHRRAATRAGTPLVVLSALVTLATPGGTLPVCLMLVTPDEATAFEAWAINRRAFEIAVNSLQ</sequence>
<dbReference type="EMBL" id="RZIJ01000002">
    <property type="protein sequence ID" value="RUQ75122.1"/>
    <property type="molecule type" value="Genomic_DNA"/>
</dbReference>
<name>A0A3S0V8H2_9PROT</name>
<accession>A0A3S0V8H2</accession>
<proteinExistence type="predicted"/>
<dbReference type="RefSeq" id="WP_126995195.1">
    <property type="nucleotide sequence ID" value="NZ_JBNPXW010000002.1"/>
</dbReference>
<reference evidence="1 2" key="1">
    <citation type="submission" date="2018-12" db="EMBL/GenBank/DDBJ databases">
        <authorList>
            <person name="Yang Y."/>
        </authorList>
    </citation>
    <scope>NUCLEOTIDE SEQUENCE [LARGE SCALE GENOMIC DNA]</scope>
    <source>
        <strain evidence="1 2">GSF71</strain>
    </source>
</reference>
<organism evidence="1 2">
    <name type="scientific">Azospirillum doebereinerae</name>
    <dbReference type="NCBI Taxonomy" id="92933"/>
    <lineage>
        <taxon>Bacteria</taxon>
        <taxon>Pseudomonadati</taxon>
        <taxon>Pseudomonadota</taxon>
        <taxon>Alphaproteobacteria</taxon>
        <taxon>Rhodospirillales</taxon>
        <taxon>Azospirillaceae</taxon>
        <taxon>Azospirillum</taxon>
    </lineage>
</organism>
<evidence type="ECO:0000313" key="1">
    <source>
        <dbReference type="EMBL" id="RUQ75122.1"/>
    </source>
</evidence>
<dbReference type="OrthoDB" id="7347747at2"/>
<keyword evidence="2" id="KW-1185">Reference proteome</keyword>
<protein>
    <submittedName>
        <fullName evidence="1">Uncharacterized protein</fullName>
    </submittedName>
</protein>
<gene>
    <name evidence="1" type="ORF">EJ913_04525</name>
</gene>
<evidence type="ECO:0000313" key="2">
    <source>
        <dbReference type="Proteomes" id="UP000280346"/>
    </source>
</evidence>